<dbReference type="GO" id="GO:0016768">
    <property type="term" value="F:spermine synthase activity"/>
    <property type="evidence" value="ECO:0007669"/>
    <property type="project" value="InterPro"/>
</dbReference>
<proteinExistence type="inferred from homology"/>
<dbReference type="OrthoDB" id="5953636at2759"/>
<dbReference type="GO" id="GO:0006597">
    <property type="term" value="P:spermine biosynthetic process"/>
    <property type="evidence" value="ECO:0007669"/>
    <property type="project" value="InterPro"/>
</dbReference>
<evidence type="ECO:0000256" key="2">
    <source>
        <dbReference type="ARBA" id="ARBA00022679"/>
    </source>
</evidence>
<dbReference type="PROSITE" id="PS51006">
    <property type="entry name" value="PABS_2"/>
    <property type="match status" value="1"/>
</dbReference>
<dbReference type="EMBL" id="LRGB01000944">
    <property type="protein sequence ID" value="KZS14684.1"/>
    <property type="molecule type" value="Genomic_DNA"/>
</dbReference>
<dbReference type="PANTHER" id="PTHR46315">
    <property type="entry name" value="SPERMINE SYNTHASE"/>
    <property type="match status" value="1"/>
</dbReference>
<evidence type="ECO:0000313" key="5">
    <source>
        <dbReference type="EMBL" id="KZS14684.1"/>
    </source>
</evidence>
<dbReference type="InterPro" id="IPR037163">
    <property type="entry name" value="Spermidine_synt_N_sf"/>
</dbReference>
<dbReference type="InterPro" id="IPR029063">
    <property type="entry name" value="SAM-dependent_MTases_sf"/>
</dbReference>
<evidence type="ECO:0000313" key="6">
    <source>
        <dbReference type="Proteomes" id="UP000076858"/>
    </source>
</evidence>
<keyword evidence="3" id="KW-0620">Polyamine biosynthesis</keyword>
<dbReference type="Pfam" id="PF01564">
    <property type="entry name" value="Spermine_synth"/>
    <property type="match status" value="1"/>
</dbReference>
<dbReference type="CDD" id="cd02440">
    <property type="entry name" value="AdoMet_MTases"/>
    <property type="match status" value="1"/>
</dbReference>
<dbReference type="FunFam" id="2.30.140.10:FF:000018">
    <property type="entry name" value="Spermine synthase"/>
    <property type="match status" value="1"/>
</dbReference>
<dbReference type="Gene3D" id="3.40.50.150">
    <property type="entry name" value="Vaccinia Virus protein VP39"/>
    <property type="match status" value="1"/>
</dbReference>
<dbReference type="InterPro" id="IPR030374">
    <property type="entry name" value="PABS"/>
</dbReference>
<dbReference type="Proteomes" id="UP000076858">
    <property type="component" value="Unassembled WGS sequence"/>
</dbReference>
<dbReference type="STRING" id="35525.A0A164XYA2"/>
<dbReference type="PANTHER" id="PTHR46315:SF1">
    <property type="entry name" value="SPERMINE SYNTHASE"/>
    <property type="match status" value="1"/>
</dbReference>
<dbReference type="InterPro" id="IPR035246">
    <property type="entry name" value="Spermidine_synt_N"/>
</dbReference>
<dbReference type="AlphaFoldDB" id="A0A164XYA2"/>
<evidence type="ECO:0000256" key="3">
    <source>
        <dbReference type="PROSITE-ProRule" id="PRU00354"/>
    </source>
</evidence>
<comment type="caution">
    <text evidence="5">The sequence shown here is derived from an EMBL/GenBank/DDBJ whole genome shotgun (WGS) entry which is preliminary data.</text>
</comment>
<gene>
    <name evidence="5" type="ORF">APZ42_020014</name>
</gene>
<dbReference type="Gene3D" id="2.30.140.10">
    <property type="entry name" value="Spermidine synthase, tetramerisation domain"/>
    <property type="match status" value="1"/>
</dbReference>
<keyword evidence="6" id="KW-1185">Reference proteome</keyword>
<accession>A0A164XYA2</accession>
<protein>
    <submittedName>
        <fullName evidence="5">Spermine synthase</fullName>
    </submittedName>
</protein>
<dbReference type="FunFam" id="3.40.50.150:FF:000197">
    <property type="entry name" value="spermine synthase isoform X2"/>
    <property type="match status" value="1"/>
</dbReference>
<evidence type="ECO:0000259" key="4">
    <source>
        <dbReference type="PROSITE" id="PS51006"/>
    </source>
</evidence>
<feature type="domain" description="PABS" evidence="4">
    <location>
        <begin position="186"/>
        <end position="426"/>
    </location>
</feature>
<reference evidence="5 6" key="1">
    <citation type="submission" date="2016-03" db="EMBL/GenBank/DDBJ databases">
        <title>EvidentialGene: Evidence-directed Construction of Genes on Genomes.</title>
        <authorList>
            <person name="Gilbert D.G."/>
            <person name="Choi J.-H."/>
            <person name="Mockaitis K."/>
            <person name="Colbourne J."/>
            <person name="Pfrender M."/>
        </authorList>
    </citation>
    <scope>NUCLEOTIDE SEQUENCE [LARGE SCALE GENOMIC DNA]</scope>
    <source>
        <strain evidence="5 6">Xinb3</strain>
        <tissue evidence="5">Complete organism</tissue>
    </source>
</reference>
<comment type="similarity">
    <text evidence="1">Belongs to the spermidine/spermine synthase family.</text>
</comment>
<keyword evidence="2 3" id="KW-0808">Transferase</keyword>
<dbReference type="SUPFAM" id="SSF53335">
    <property type="entry name" value="S-adenosyl-L-methionine-dependent methyltransferases"/>
    <property type="match status" value="1"/>
</dbReference>
<feature type="active site" description="Proton acceptor" evidence="3">
    <location>
        <position position="341"/>
    </location>
</feature>
<dbReference type="InterPro" id="IPR015576">
    <property type="entry name" value="Spermine_synthase_animal"/>
</dbReference>
<name>A0A164XYA2_9CRUS</name>
<sequence length="431" mass="48136">MQVAGAIRNRLPAICIDVTSGNGPYSGTTSRSLLEISLRYPVSEVSHPSLVYLKCGFQESIMETESHSTFLLEFHTEKNKFSSPDELIAPIKELLEKDIGEVKEVYRRCSDESVNVILDCDMKSIVTLQLKSSGLVLMNIDIDGQHSSTFNQELAKKFETDVKGKLAAVASKSICPIKRGGPLDRFRYLTSSDERLLEYDVDHVVADVRSPFQHIQILHTINFGNLLVLDDLQNLAESDLVYTETLIQRGKIDYTGKNILILGAGDGALLWELLKEGPNMVTMVEIDETVMKLCSQHLRSACGSALDSTTGPHHQIIVGDCLTELDKLKSQSVLFDFVFSDLTDIPLSIKPQNKEWQFLLDVMEKSLSVLKPDGQFLTHGSGVSSVQSLADFESHLNNLEPPVEFKRCQAFVPSFMEDWVFYQVSKTPNNK</sequence>
<organism evidence="5 6">
    <name type="scientific">Daphnia magna</name>
    <dbReference type="NCBI Taxonomy" id="35525"/>
    <lineage>
        <taxon>Eukaryota</taxon>
        <taxon>Metazoa</taxon>
        <taxon>Ecdysozoa</taxon>
        <taxon>Arthropoda</taxon>
        <taxon>Crustacea</taxon>
        <taxon>Branchiopoda</taxon>
        <taxon>Diplostraca</taxon>
        <taxon>Cladocera</taxon>
        <taxon>Anomopoda</taxon>
        <taxon>Daphniidae</taxon>
        <taxon>Daphnia</taxon>
    </lineage>
</organism>
<evidence type="ECO:0000256" key="1">
    <source>
        <dbReference type="ARBA" id="ARBA00007867"/>
    </source>
</evidence>
<dbReference type="Pfam" id="PF17284">
    <property type="entry name" value="Spermine_synt_N"/>
    <property type="match status" value="1"/>
</dbReference>